<sequence>MIRIFLWLRSSPGALDRVFRRLVPVLLLGLLNGCASVSYYSQLASGQWQLLRAREPVAALVADPATAPALRQHLVQAQQARAFASHQLKLPDNRSYQVYADIGRPFVVWNVFATPEFSLQPHTYCFPIAGCVAYRGYYSQGGARGAAALQKVQGLDVYVGGVEAYSTLGWFDDPILSSMLGWGDERLATVIFHELAHQRVYVKDDTAFNESFATFVEQQGARQWRVARGLAPLSAGAGRQRDEFVGLVLASRERLKLLYAQPLEAPAMRARKQAEFERLRAEYRALRDARWAGDTRYDAWINAPLNNAKLLPFGLYDQWVPAFAALFAEVGGDWSAFYRRVEAWGRLPFEQRQQALKRFAGNAAPTVGRLPCRSRYPQDCMNARCSSSRVWK</sequence>
<dbReference type="EMBL" id="JAAHBU010000183">
    <property type="protein sequence ID" value="NER64813.1"/>
    <property type="molecule type" value="Genomic_DNA"/>
</dbReference>
<dbReference type="GO" id="GO:0004177">
    <property type="term" value="F:aminopeptidase activity"/>
    <property type="evidence" value="ECO:0007669"/>
    <property type="project" value="UniProtKB-KW"/>
</dbReference>
<name>A0A6B3NSX1_9PSED</name>
<dbReference type="AlphaFoldDB" id="A0A6B3NSX1"/>
<evidence type="ECO:0000313" key="1">
    <source>
        <dbReference type="EMBL" id="NER61041.1"/>
    </source>
</evidence>
<dbReference type="Proteomes" id="UP000480410">
    <property type="component" value="Unassembled WGS sequence"/>
</dbReference>
<accession>A0A6M0CU80</accession>
<dbReference type="InterPro" id="IPR014553">
    <property type="entry name" value="Aminopept"/>
</dbReference>
<keyword evidence="2" id="KW-0645">Protease</keyword>
<keyword evidence="4" id="KW-1185">Reference proteome</keyword>
<protein>
    <submittedName>
        <fullName evidence="2">Aminopeptidase</fullName>
    </submittedName>
</protein>
<proteinExistence type="predicted"/>
<evidence type="ECO:0000313" key="2">
    <source>
        <dbReference type="EMBL" id="NER64813.1"/>
    </source>
</evidence>
<dbReference type="RefSeq" id="WP_163946008.1">
    <property type="nucleotide sequence ID" value="NZ_JAAHBU010000183.1"/>
</dbReference>
<dbReference type="EMBL" id="JAAHBV010000341">
    <property type="protein sequence ID" value="NER61041.1"/>
    <property type="molecule type" value="Genomic_DNA"/>
</dbReference>
<keyword evidence="2" id="KW-0378">Hydrolase</keyword>
<evidence type="ECO:0000313" key="3">
    <source>
        <dbReference type="Proteomes" id="UP000480410"/>
    </source>
</evidence>
<organism evidence="2 4">
    <name type="scientific">Pseudomonas brassicae</name>
    <dbReference type="NCBI Taxonomy" id="2708063"/>
    <lineage>
        <taxon>Bacteria</taxon>
        <taxon>Pseudomonadati</taxon>
        <taxon>Pseudomonadota</taxon>
        <taxon>Gammaproteobacteria</taxon>
        <taxon>Pseudomonadales</taxon>
        <taxon>Pseudomonadaceae</taxon>
        <taxon>Pseudomonas</taxon>
    </lineage>
</organism>
<dbReference type="Pfam" id="PF10023">
    <property type="entry name" value="Aminopep"/>
    <property type="match status" value="1"/>
</dbReference>
<keyword evidence="2" id="KW-0031">Aminopeptidase</keyword>
<evidence type="ECO:0000313" key="4">
    <source>
        <dbReference type="Proteomes" id="UP000482634"/>
    </source>
</evidence>
<accession>A0A6B3NSX1</accession>
<reference evidence="3 4" key="1">
    <citation type="submission" date="2020-02" db="EMBL/GenBank/DDBJ databases">
        <title>Broccoli isolated Pseudomonas sp.</title>
        <authorList>
            <person name="Fujikawa T."/>
            <person name="Sawada H."/>
        </authorList>
    </citation>
    <scope>NUCLEOTIDE SEQUENCE [LARGE SCALE GENOMIC DNA]</scope>
    <source>
        <strain evidence="2 4">MAFF212427</strain>
        <strain evidence="1 3">MAFF212428</strain>
    </source>
</reference>
<dbReference type="Proteomes" id="UP000482634">
    <property type="component" value="Unassembled WGS sequence"/>
</dbReference>
<comment type="caution">
    <text evidence="2">The sequence shown here is derived from an EMBL/GenBank/DDBJ whole genome shotgun (WGS) entry which is preliminary data.</text>
</comment>
<dbReference type="PIRSF" id="PIRSF029285">
    <property type="entry name" value="Aminopept"/>
    <property type="match status" value="1"/>
</dbReference>
<gene>
    <name evidence="1" type="ORF">G3435_15830</name>
    <name evidence="2" type="ORF">G3436_14220</name>
</gene>